<dbReference type="AlphaFoldDB" id="A0A7W9YQW6"/>
<gene>
    <name evidence="1" type="ORF">HNQ82_000426</name>
</gene>
<protein>
    <submittedName>
        <fullName evidence="1">Uncharacterized protein</fullName>
    </submittedName>
</protein>
<proteinExistence type="predicted"/>
<evidence type="ECO:0000313" key="2">
    <source>
        <dbReference type="Proteomes" id="UP000523528"/>
    </source>
</evidence>
<dbReference type="EMBL" id="JACHES010000001">
    <property type="protein sequence ID" value="MBB6175616.1"/>
    <property type="molecule type" value="Genomic_DNA"/>
</dbReference>
<organism evidence="1 2">
    <name type="scientific">Anoxybacillus tengchongensis</name>
    <dbReference type="NCBI Taxonomy" id="576944"/>
    <lineage>
        <taxon>Bacteria</taxon>
        <taxon>Bacillati</taxon>
        <taxon>Bacillota</taxon>
        <taxon>Bacilli</taxon>
        <taxon>Bacillales</taxon>
        <taxon>Anoxybacillaceae</taxon>
        <taxon>Anoxybacillus</taxon>
    </lineage>
</organism>
<dbReference type="Proteomes" id="UP000523528">
    <property type="component" value="Unassembled WGS sequence"/>
</dbReference>
<comment type="caution">
    <text evidence="1">The sequence shown here is derived from an EMBL/GenBank/DDBJ whole genome shotgun (WGS) entry which is preliminary data.</text>
</comment>
<sequence length="47" mass="5783">MYKPERLGYIGNFNRNKIDQTKSYRLNHEELQKQHIEVEQKEVMMSQ</sequence>
<reference evidence="1 2" key="1">
    <citation type="submission" date="2020-08" db="EMBL/GenBank/DDBJ databases">
        <title>Genomic Encyclopedia of Type Strains, Phase IV (KMG-IV): sequencing the most valuable type-strain genomes for metagenomic binning, comparative biology and taxonomic classification.</title>
        <authorList>
            <person name="Goeker M."/>
        </authorList>
    </citation>
    <scope>NUCLEOTIDE SEQUENCE [LARGE SCALE GENOMIC DNA]</scope>
    <source>
        <strain evidence="1 2">DSM 23211</strain>
    </source>
</reference>
<evidence type="ECO:0000313" key="1">
    <source>
        <dbReference type="EMBL" id="MBB6175616.1"/>
    </source>
</evidence>
<accession>A0A7W9YQW6</accession>
<name>A0A7W9YQW6_9BACL</name>
<dbReference type="RefSeq" id="WP_183246737.1">
    <property type="nucleotide sequence ID" value="NZ_JACHES010000001.1"/>
</dbReference>
<keyword evidence="2" id="KW-1185">Reference proteome</keyword>